<organism evidence="1 2">
    <name type="scientific">Rangifer tarandus platyrhynchus</name>
    <name type="common">Svalbard reindeer</name>
    <dbReference type="NCBI Taxonomy" id="3082113"/>
    <lineage>
        <taxon>Eukaryota</taxon>
        <taxon>Metazoa</taxon>
        <taxon>Chordata</taxon>
        <taxon>Craniata</taxon>
        <taxon>Vertebrata</taxon>
        <taxon>Euteleostomi</taxon>
        <taxon>Mammalia</taxon>
        <taxon>Eutheria</taxon>
        <taxon>Laurasiatheria</taxon>
        <taxon>Artiodactyla</taxon>
        <taxon>Ruminantia</taxon>
        <taxon>Pecora</taxon>
        <taxon>Cervidae</taxon>
        <taxon>Odocoileinae</taxon>
        <taxon>Rangifer</taxon>
    </lineage>
</organism>
<evidence type="ECO:0000313" key="2">
    <source>
        <dbReference type="Proteomes" id="UP001176941"/>
    </source>
</evidence>
<dbReference type="Proteomes" id="UP001176941">
    <property type="component" value="Chromosome 16"/>
</dbReference>
<keyword evidence="2" id="KW-1185">Reference proteome</keyword>
<proteinExistence type="predicted"/>
<name>A0ABN8YCR3_RANTA</name>
<evidence type="ECO:0000313" key="1">
    <source>
        <dbReference type="EMBL" id="CAI9157559.1"/>
    </source>
</evidence>
<dbReference type="EMBL" id="OX459952">
    <property type="protein sequence ID" value="CAI9157559.1"/>
    <property type="molecule type" value="Genomic_DNA"/>
</dbReference>
<sequence length="127" mass="13813">MPAEGRTPPGPGRALPACSPASPAPAHCTRGFWRWTQSLAPVSLLGQPSSPALPDTVHDWEPSPTWAIGMPTTGRSSFTHLSSPRWTSQAMNLSVVPGTQLTHNTCWLRSELSNVYNARVLYRIQPL</sequence>
<gene>
    <name evidence="1" type="ORF">MRATA1EN1_LOCUS6521</name>
</gene>
<accession>A0ABN8YCR3</accession>
<protein>
    <submittedName>
        <fullName evidence="1">Uncharacterized protein</fullName>
    </submittedName>
</protein>
<reference evidence="1" key="1">
    <citation type="submission" date="2023-04" db="EMBL/GenBank/DDBJ databases">
        <authorList>
            <consortium name="ELIXIR-Norway"/>
        </authorList>
    </citation>
    <scope>NUCLEOTIDE SEQUENCE [LARGE SCALE GENOMIC DNA]</scope>
</reference>